<gene>
    <name evidence="1" type="ORF">GQS40_06420</name>
</gene>
<evidence type="ECO:0008006" key="3">
    <source>
        <dbReference type="Google" id="ProtNLM"/>
    </source>
</evidence>
<sequence>MANDFVEQLKNKIKALTSLPVRVGYLNDEPMIAIYSLPGGSITGGFMNGDIESNLNYEIAIQHYDNEIAIAQMWKINEYLSDFHTLIESGNGSYDFEELKVDKPYLDERDEQGMFTHKLSLTATIIDKKENN</sequence>
<dbReference type="AlphaFoldDB" id="A0A6L7A7H7"/>
<protein>
    <recommendedName>
        <fullName evidence="3">Capsid protein</fullName>
    </recommendedName>
</protein>
<dbReference type="InterPro" id="IPR024411">
    <property type="entry name" value="Tail_terminator_phage"/>
</dbReference>
<accession>A0A6L7A7H7</accession>
<proteinExistence type="predicted"/>
<organism evidence="1 2">
    <name type="scientific">Leuconostoc lactis</name>
    <dbReference type="NCBI Taxonomy" id="1246"/>
    <lineage>
        <taxon>Bacteria</taxon>
        <taxon>Bacillati</taxon>
        <taxon>Bacillota</taxon>
        <taxon>Bacilli</taxon>
        <taxon>Lactobacillales</taxon>
        <taxon>Lactobacillaceae</taxon>
        <taxon>Leuconostoc</taxon>
    </lineage>
</organism>
<comment type="caution">
    <text evidence="1">The sequence shown here is derived from an EMBL/GenBank/DDBJ whole genome shotgun (WGS) entry which is preliminary data.</text>
</comment>
<evidence type="ECO:0000313" key="2">
    <source>
        <dbReference type="Proteomes" id="UP000478636"/>
    </source>
</evidence>
<dbReference type="Pfam" id="PF12691">
    <property type="entry name" value="Phage_tail_terminator_6"/>
    <property type="match status" value="1"/>
</dbReference>
<dbReference type="EMBL" id="WSZI01000013">
    <property type="protein sequence ID" value="MWN21305.1"/>
    <property type="molecule type" value="Genomic_DNA"/>
</dbReference>
<evidence type="ECO:0000313" key="1">
    <source>
        <dbReference type="EMBL" id="MWN21305.1"/>
    </source>
</evidence>
<dbReference type="Proteomes" id="UP000478636">
    <property type="component" value="Unassembled WGS sequence"/>
</dbReference>
<name>A0A6L7A7H7_LEULA</name>
<reference evidence="1 2" key="1">
    <citation type="submission" date="2019-12" db="EMBL/GenBank/DDBJ databases">
        <title>Complete genome sequence of Leuconostoc lactis strain AVN1 provides insights into metabolic potential.</title>
        <authorList>
            <person name="Besrour N."/>
            <person name="Najjari A."/>
            <person name="Fhoula I."/>
            <person name="Jaballah S."/>
            <person name="Klibi N."/>
            <person name="Ouzari H.I."/>
        </authorList>
    </citation>
    <scope>NUCLEOTIDE SEQUENCE [LARGE SCALE GENOMIC DNA]</scope>
    <source>
        <strain evidence="1 2">AVN1</strain>
    </source>
</reference>